<gene>
    <name evidence="3" type="ORF">HS088_TW15G00666</name>
</gene>
<comment type="caution">
    <text evidence="3">The sequence shown here is derived from an EMBL/GenBank/DDBJ whole genome shotgun (WGS) entry which is preliminary data.</text>
</comment>
<evidence type="ECO:0000256" key="1">
    <source>
        <dbReference type="ARBA" id="ARBA00009861"/>
    </source>
</evidence>
<dbReference type="GO" id="GO:0016740">
    <property type="term" value="F:transferase activity"/>
    <property type="evidence" value="ECO:0007669"/>
    <property type="project" value="UniProtKB-KW"/>
</dbReference>
<dbReference type="PANTHER" id="PTHR31147">
    <property type="entry name" value="ACYL TRANSFERASE 4"/>
    <property type="match status" value="1"/>
</dbReference>
<dbReference type="InterPro" id="IPR050898">
    <property type="entry name" value="Plant_acyltransferase"/>
</dbReference>
<dbReference type="InterPro" id="IPR023213">
    <property type="entry name" value="CAT-like_dom_sf"/>
</dbReference>
<keyword evidence="2 3" id="KW-0808">Transferase</keyword>
<proteinExistence type="inferred from homology"/>
<accession>A0A7J7CMM3</accession>
<dbReference type="PANTHER" id="PTHR31147:SF66">
    <property type="entry name" value="OS05G0315700 PROTEIN"/>
    <property type="match status" value="1"/>
</dbReference>
<dbReference type="Gene3D" id="3.30.559.10">
    <property type="entry name" value="Chloramphenicol acetyltransferase-like domain"/>
    <property type="match status" value="2"/>
</dbReference>
<sequence length="351" mass="38910">MATSAPTSLMFKVQRHEPELITPAEPTPHELKLLSNIDDQEHFRVLVPGVLIYRHNPSMEGKDPVEVVREALSKALVFYYPFAGRIRQGPGRKLMVACTAEGVLFIEADADVTVEQFGDPLIPPIPCLKELLYNVPGSDGILNCPLLLIQVTRLRCGGFIVGFRGNHALCDAQGMGQFLSAVGEIARGAYAPSVLPVWERHLLGARDPPHVTREHREYDEVPSNNIVLPHQIMCSSEISAIRKLVLVPLGLYYTNFDLVAACAWRLRTVALQLDPDEETRLICPVNVRGKLETPLPPGYYGNAFAIPAAITTVRELCENSLDFAVQKVRKLKTRVDGEYMKSLADLRVLKG</sequence>
<dbReference type="Pfam" id="PF02458">
    <property type="entry name" value="Transferase"/>
    <property type="match status" value="1"/>
</dbReference>
<name>A0A7J7CMM3_TRIWF</name>
<protein>
    <submittedName>
        <fullName evidence="3">Benzyl alcohol O-benzoyltransferase</fullName>
    </submittedName>
</protein>
<dbReference type="Proteomes" id="UP000593562">
    <property type="component" value="Unassembled WGS sequence"/>
</dbReference>
<comment type="similarity">
    <text evidence="1">Belongs to the plant acyltransferase family.</text>
</comment>
<evidence type="ECO:0000256" key="2">
    <source>
        <dbReference type="ARBA" id="ARBA00022679"/>
    </source>
</evidence>
<organism evidence="3 4">
    <name type="scientific">Tripterygium wilfordii</name>
    <name type="common">Thunder God vine</name>
    <dbReference type="NCBI Taxonomy" id="458696"/>
    <lineage>
        <taxon>Eukaryota</taxon>
        <taxon>Viridiplantae</taxon>
        <taxon>Streptophyta</taxon>
        <taxon>Embryophyta</taxon>
        <taxon>Tracheophyta</taxon>
        <taxon>Spermatophyta</taxon>
        <taxon>Magnoliopsida</taxon>
        <taxon>eudicotyledons</taxon>
        <taxon>Gunneridae</taxon>
        <taxon>Pentapetalae</taxon>
        <taxon>rosids</taxon>
        <taxon>fabids</taxon>
        <taxon>Celastrales</taxon>
        <taxon>Celastraceae</taxon>
        <taxon>Tripterygium</taxon>
    </lineage>
</organism>
<dbReference type="AlphaFoldDB" id="A0A7J7CMM3"/>
<reference evidence="3 4" key="1">
    <citation type="journal article" date="2020" name="Nat. Commun.">
        <title>Genome of Tripterygium wilfordii and identification of cytochrome P450 involved in triptolide biosynthesis.</title>
        <authorList>
            <person name="Tu L."/>
            <person name="Su P."/>
            <person name="Zhang Z."/>
            <person name="Gao L."/>
            <person name="Wang J."/>
            <person name="Hu T."/>
            <person name="Zhou J."/>
            <person name="Zhang Y."/>
            <person name="Zhao Y."/>
            <person name="Liu Y."/>
            <person name="Song Y."/>
            <person name="Tong Y."/>
            <person name="Lu Y."/>
            <person name="Yang J."/>
            <person name="Xu C."/>
            <person name="Jia M."/>
            <person name="Peters R.J."/>
            <person name="Huang L."/>
            <person name="Gao W."/>
        </authorList>
    </citation>
    <scope>NUCLEOTIDE SEQUENCE [LARGE SCALE GENOMIC DNA]</scope>
    <source>
        <strain evidence="4">cv. XIE 37</strain>
        <tissue evidence="3">Leaf</tissue>
    </source>
</reference>
<evidence type="ECO:0000313" key="4">
    <source>
        <dbReference type="Proteomes" id="UP000593562"/>
    </source>
</evidence>
<dbReference type="InParanoid" id="A0A7J7CMM3"/>
<evidence type="ECO:0000313" key="3">
    <source>
        <dbReference type="EMBL" id="KAF5735166.1"/>
    </source>
</evidence>
<dbReference type="EMBL" id="JAAARO010000015">
    <property type="protein sequence ID" value="KAF5735166.1"/>
    <property type="molecule type" value="Genomic_DNA"/>
</dbReference>
<keyword evidence="4" id="KW-1185">Reference proteome</keyword>